<keyword evidence="5 6" id="KW-0472">Membrane</keyword>
<evidence type="ECO:0000256" key="3">
    <source>
        <dbReference type="ARBA" id="ARBA00022692"/>
    </source>
</evidence>
<reference evidence="7" key="1">
    <citation type="submission" date="2023-10" db="EMBL/GenBank/DDBJ databases">
        <title>Genome assembly of Pristionchus species.</title>
        <authorList>
            <person name="Yoshida K."/>
            <person name="Sommer R.J."/>
        </authorList>
    </citation>
    <scope>NUCLEOTIDE SEQUENCE</scope>
    <source>
        <strain evidence="7">RS0144</strain>
    </source>
</reference>
<dbReference type="InterPro" id="IPR050920">
    <property type="entry name" value="Nematode_rcpt-like_delta"/>
</dbReference>
<dbReference type="PANTHER" id="PTHR22945">
    <property type="entry name" value="SERPENTINE RECEPTOR, CLASS D DELTA"/>
    <property type="match status" value="1"/>
</dbReference>
<organism evidence="7 8">
    <name type="scientific">Pristionchus entomophagus</name>
    <dbReference type="NCBI Taxonomy" id="358040"/>
    <lineage>
        <taxon>Eukaryota</taxon>
        <taxon>Metazoa</taxon>
        <taxon>Ecdysozoa</taxon>
        <taxon>Nematoda</taxon>
        <taxon>Chromadorea</taxon>
        <taxon>Rhabditida</taxon>
        <taxon>Rhabditina</taxon>
        <taxon>Diplogasteromorpha</taxon>
        <taxon>Diplogasteroidea</taxon>
        <taxon>Neodiplogasteridae</taxon>
        <taxon>Pristionchus</taxon>
    </lineage>
</organism>
<evidence type="ECO:0000313" key="7">
    <source>
        <dbReference type="EMBL" id="GMS93804.1"/>
    </source>
</evidence>
<dbReference type="EMBL" id="BTSX01000004">
    <property type="protein sequence ID" value="GMS93804.1"/>
    <property type="molecule type" value="Genomic_DNA"/>
</dbReference>
<keyword evidence="8" id="KW-1185">Reference proteome</keyword>
<dbReference type="Proteomes" id="UP001432027">
    <property type="component" value="Unassembled WGS sequence"/>
</dbReference>
<comment type="subcellular location">
    <subcellularLocation>
        <location evidence="1">Membrane</location>
        <topology evidence="1">Multi-pass membrane protein</topology>
    </subcellularLocation>
</comment>
<evidence type="ECO:0000256" key="6">
    <source>
        <dbReference type="SAM" id="Phobius"/>
    </source>
</evidence>
<keyword evidence="4 6" id="KW-1133">Transmembrane helix</keyword>
<dbReference type="GO" id="GO:0016020">
    <property type="term" value="C:membrane"/>
    <property type="evidence" value="ECO:0007669"/>
    <property type="project" value="UniProtKB-SubCell"/>
</dbReference>
<evidence type="ECO:0000256" key="5">
    <source>
        <dbReference type="ARBA" id="ARBA00023136"/>
    </source>
</evidence>
<sequence>MQARRDQLTIYFLKYVPQYVKDQDKIVGELARPALLWTLITCASQSFVNIAVGRAIFKLASRYTVQNGESQNWIYIANIQALAVQAVIGQLIAFAGLSYGLGQFDLVRSVILEYTTHMVHEFCISSSPIITLFFVKPYR</sequence>
<dbReference type="PANTHER" id="PTHR22945:SF40">
    <property type="entry name" value="SERPENTINE RECEPTOR, CLASS D (DELTA)-RELATED"/>
    <property type="match status" value="1"/>
</dbReference>
<feature type="transmembrane region" description="Helical" evidence="6">
    <location>
        <begin position="117"/>
        <end position="135"/>
    </location>
</feature>
<dbReference type="AlphaFoldDB" id="A0AAV5THV3"/>
<evidence type="ECO:0000313" key="8">
    <source>
        <dbReference type="Proteomes" id="UP001432027"/>
    </source>
</evidence>
<evidence type="ECO:0000256" key="1">
    <source>
        <dbReference type="ARBA" id="ARBA00004141"/>
    </source>
</evidence>
<name>A0AAV5THV3_9BILA</name>
<gene>
    <name evidence="7" type="ORF">PENTCL1PPCAC_15979</name>
</gene>
<comment type="similarity">
    <text evidence="2">Belongs to the nematode receptor-like protein srd family.</text>
</comment>
<dbReference type="Pfam" id="PF10317">
    <property type="entry name" value="7TM_GPCR_Srd"/>
    <property type="match status" value="1"/>
</dbReference>
<evidence type="ECO:0000256" key="4">
    <source>
        <dbReference type="ARBA" id="ARBA00022989"/>
    </source>
</evidence>
<accession>A0AAV5THV3</accession>
<feature type="non-terminal residue" evidence="7">
    <location>
        <position position="139"/>
    </location>
</feature>
<comment type="caution">
    <text evidence="7">The sequence shown here is derived from an EMBL/GenBank/DDBJ whole genome shotgun (WGS) entry which is preliminary data.</text>
</comment>
<proteinExistence type="inferred from homology"/>
<feature type="transmembrane region" description="Helical" evidence="6">
    <location>
        <begin position="73"/>
        <end position="97"/>
    </location>
</feature>
<keyword evidence="3 6" id="KW-0812">Transmembrane</keyword>
<dbReference type="InterPro" id="IPR019421">
    <property type="entry name" value="7TM_GPCR_serpentine_rcpt_Srd"/>
</dbReference>
<protein>
    <recommendedName>
        <fullName evidence="9">ABC transmembrane type-1 domain-containing protein</fullName>
    </recommendedName>
</protein>
<evidence type="ECO:0000256" key="2">
    <source>
        <dbReference type="ARBA" id="ARBA00009166"/>
    </source>
</evidence>
<evidence type="ECO:0008006" key="9">
    <source>
        <dbReference type="Google" id="ProtNLM"/>
    </source>
</evidence>